<reference evidence="2 3" key="1">
    <citation type="submission" date="2020-04" db="EMBL/GenBank/DDBJ databases">
        <title>Perkinsus olseni comparative genomics.</title>
        <authorList>
            <person name="Bogema D.R."/>
        </authorList>
    </citation>
    <scope>NUCLEOTIDE SEQUENCE [LARGE SCALE GENOMIC DNA]</scope>
    <source>
        <strain evidence="2 3">ATCC PRA-207</strain>
    </source>
</reference>
<proteinExistence type="predicted"/>
<gene>
    <name evidence="2" type="ORF">FOZ63_018727</name>
</gene>
<dbReference type="AlphaFoldDB" id="A0A7J6QUW8"/>
<dbReference type="EMBL" id="JABANO010030290">
    <property type="protein sequence ID" value="KAF4712128.1"/>
    <property type="molecule type" value="Genomic_DNA"/>
</dbReference>
<accession>A0A7J6QUW8</accession>
<name>A0A7J6QUW8_PEROL</name>
<keyword evidence="3" id="KW-1185">Reference proteome</keyword>
<dbReference type="Proteomes" id="UP000553632">
    <property type="component" value="Unassembled WGS sequence"/>
</dbReference>
<feature type="compositionally biased region" description="Basic and acidic residues" evidence="1">
    <location>
        <begin position="97"/>
        <end position="110"/>
    </location>
</feature>
<evidence type="ECO:0000313" key="2">
    <source>
        <dbReference type="EMBL" id="KAF4712128.1"/>
    </source>
</evidence>
<feature type="non-terminal residue" evidence="2">
    <location>
        <position position="123"/>
    </location>
</feature>
<evidence type="ECO:0000313" key="3">
    <source>
        <dbReference type="Proteomes" id="UP000553632"/>
    </source>
</evidence>
<sequence length="123" mass="14680">RIGKGKQPGCGGSEAAREMPDHRILAIHRGWVVRGYRLEHGVRRHQQRKSHRLPGDLLHRRRERRRRIAGRIKWWEVVVWRGWLPACRGFRRCSSLGRRDPSPSARQREQQHHHRYGQRDPSP</sequence>
<feature type="non-terminal residue" evidence="2">
    <location>
        <position position="1"/>
    </location>
</feature>
<comment type="caution">
    <text evidence="2">The sequence shown here is derived from an EMBL/GenBank/DDBJ whole genome shotgun (WGS) entry which is preliminary data.</text>
</comment>
<organism evidence="2 3">
    <name type="scientific">Perkinsus olseni</name>
    <name type="common">Perkinsus atlanticus</name>
    <dbReference type="NCBI Taxonomy" id="32597"/>
    <lineage>
        <taxon>Eukaryota</taxon>
        <taxon>Sar</taxon>
        <taxon>Alveolata</taxon>
        <taxon>Perkinsozoa</taxon>
        <taxon>Perkinsea</taxon>
        <taxon>Perkinsida</taxon>
        <taxon>Perkinsidae</taxon>
        <taxon>Perkinsus</taxon>
    </lineage>
</organism>
<evidence type="ECO:0000256" key="1">
    <source>
        <dbReference type="SAM" id="MobiDB-lite"/>
    </source>
</evidence>
<feature type="region of interest" description="Disordered" evidence="1">
    <location>
        <begin position="92"/>
        <end position="123"/>
    </location>
</feature>
<protein>
    <submittedName>
        <fullName evidence="2">Uncharacterized protein</fullName>
    </submittedName>
</protein>